<proteinExistence type="predicted"/>
<dbReference type="GO" id="GO:0046503">
    <property type="term" value="P:glycerolipid catabolic process"/>
    <property type="evidence" value="ECO:0007669"/>
    <property type="project" value="TreeGrafter"/>
</dbReference>
<dbReference type="Proteomes" id="UP000037747">
    <property type="component" value="Unassembled WGS sequence"/>
</dbReference>
<dbReference type="EMBL" id="LIST01000006">
    <property type="protein sequence ID" value="KOX95597.1"/>
    <property type="molecule type" value="Genomic_DNA"/>
</dbReference>
<reference evidence="2 3" key="1">
    <citation type="submission" date="2015-08" db="EMBL/GenBank/DDBJ databases">
        <title>Genomes of Isolates from Cabo Rojo, PR.</title>
        <authorList>
            <person name="Sanchez-Nieves R.L."/>
            <person name="Montalvo-Rodriguez R."/>
        </authorList>
    </citation>
    <scope>NUCLEOTIDE SEQUENCE [LARGE SCALE GENOMIC DNA]</scope>
    <source>
        <strain evidence="2 3">5</strain>
    </source>
</reference>
<dbReference type="InterPro" id="IPR029058">
    <property type="entry name" value="AB_hydrolase_fold"/>
</dbReference>
<keyword evidence="2" id="KW-0378">Hydrolase</keyword>
<dbReference type="PANTHER" id="PTHR43433">
    <property type="entry name" value="HYDROLASE, ALPHA/BETA FOLD FAMILY PROTEIN"/>
    <property type="match status" value="1"/>
</dbReference>
<organism evidence="2 3">
    <name type="scientific">Halorubrum tropicale</name>
    <dbReference type="NCBI Taxonomy" id="1765655"/>
    <lineage>
        <taxon>Archaea</taxon>
        <taxon>Methanobacteriati</taxon>
        <taxon>Methanobacteriota</taxon>
        <taxon>Stenosarchaea group</taxon>
        <taxon>Halobacteria</taxon>
        <taxon>Halobacteriales</taxon>
        <taxon>Haloferacaceae</taxon>
        <taxon>Halorubrum</taxon>
    </lineage>
</organism>
<dbReference type="InterPro" id="IPR050471">
    <property type="entry name" value="AB_hydrolase"/>
</dbReference>
<evidence type="ECO:0000313" key="3">
    <source>
        <dbReference type="Proteomes" id="UP000037747"/>
    </source>
</evidence>
<keyword evidence="3" id="KW-1185">Reference proteome</keyword>
<dbReference type="PRINTS" id="PR00111">
    <property type="entry name" value="ABHYDROLASE"/>
</dbReference>
<dbReference type="PRINTS" id="PR00412">
    <property type="entry name" value="EPOXHYDRLASE"/>
</dbReference>
<accession>A0A0M9ANF1</accession>
<dbReference type="PATRIC" id="fig|1705389.3.peg.1943"/>
<dbReference type="OrthoDB" id="299757at2157"/>
<evidence type="ECO:0000313" key="2">
    <source>
        <dbReference type="EMBL" id="KOX95597.1"/>
    </source>
</evidence>
<name>A0A0M9ANF1_9EURY</name>
<dbReference type="AlphaFoldDB" id="A0A0M9ANF1"/>
<dbReference type="Pfam" id="PF00561">
    <property type="entry name" value="Abhydrolase_1"/>
    <property type="match status" value="1"/>
</dbReference>
<protein>
    <submittedName>
        <fullName evidence="2">3-oxoadipate enol-lactone hydrolase</fullName>
    </submittedName>
</protein>
<gene>
    <name evidence="2" type="ORF">AMR74_13910</name>
</gene>
<dbReference type="Gene3D" id="3.40.50.1820">
    <property type="entry name" value="alpha/beta hydrolase"/>
    <property type="match status" value="1"/>
</dbReference>
<dbReference type="GO" id="GO:0004806">
    <property type="term" value="F:triacylglycerol lipase activity"/>
    <property type="evidence" value="ECO:0007669"/>
    <property type="project" value="TreeGrafter"/>
</dbReference>
<dbReference type="RefSeq" id="WP_053772655.1">
    <property type="nucleotide sequence ID" value="NZ_LIST01000006.1"/>
</dbReference>
<dbReference type="InterPro" id="IPR000639">
    <property type="entry name" value="Epox_hydrolase-like"/>
</dbReference>
<evidence type="ECO:0000259" key="1">
    <source>
        <dbReference type="Pfam" id="PF00561"/>
    </source>
</evidence>
<feature type="domain" description="AB hydrolase-1" evidence="1">
    <location>
        <begin position="22"/>
        <end position="252"/>
    </location>
</feature>
<dbReference type="PANTHER" id="PTHR43433:SF5">
    <property type="entry name" value="AB HYDROLASE-1 DOMAIN-CONTAINING PROTEIN"/>
    <property type="match status" value="1"/>
</dbReference>
<comment type="caution">
    <text evidence="2">The sequence shown here is derived from an EMBL/GenBank/DDBJ whole genome shotgun (WGS) entry which is preliminary data.</text>
</comment>
<dbReference type="SUPFAM" id="SSF53474">
    <property type="entry name" value="alpha/beta-Hydrolases"/>
    <property type="match status" value="1"/>
</dbReference>
<dbReference type="InterPro" id="IPR000073">
    <property type="entry name" value="AB_hydrolase_1"/>
</dbReference>
<dbReference type="STRING" id="1765655.AMR74_13910"/>
<sequence length="268" mass="28867">MPSVTRDGVAIDYAVDGDPDGPTVLLLEGLGYGRWMWRWLAEALADDYEVLRPDNRGTGDSDVPEGPYTVAEMAADAAAVLDDRGVDAAHVCGASMGGMIAQELALADDRVASLTLLCTSPGGDEATPTPPAVQEHIFSVAEDADPRERIRYLMEPAVSDGFYDREPELVDRIVDWRLAGDATPTGREAQAAAVAAFDASDRLGDLSVPTLVLHGTADRVLPVENADLLAELLPHAEVERFEGGPHLFFVEERERVNERVRSFLGEVA</sequence>